<organism evidence="1 2">
    <name type="scientific">Rhabditophanes sp. KR3021</name>
    <dbReference type="NCBI Taxonomy" id="114890"/>
    <lineage>
        <taxon>Eukaryota</taxon>
        <taxon>Metazoa</taxon>
        <taxon>Ecdysozoa</taxon>
        <taxon>Nematoda</taxon>
        <taxon>Chromadorea</taxon>
        <taxon>Rhabditida</taxon>
        <taxon>Tylenchina</taxon>
        <taxon>Panagrolaimomorpha</taxon>
        <taxon>Strongyloidoidea</taxon>
        <taxon>Alloionematidae</taxon>
        <taxon>Rhabditophanes</taxon>
    </lineage>
</organism>
<accession>A0AC35TJW3</accession>
<evidence type="ECO:0000313" key="1">
    <source>
        <dbReference type="Proteomes" id="UP000095286"/>
    </source>
</evidence>
<sequence>MKELEVPGQRDPKYFTKQARFDTLTNAARSEEIPVLAEISENYDNLKKFSMMQSIMLLICQDCFREKKRLKKKRDGKNVLDLRAEFEKAHKSDQPRDTVIYMLRHSVTKGVFHVGQTNSVDLFETGKFKCPGKGYEYETNKYGHLRKHCKSHPCNQSKKKCKKGFERDQNSLTTNYGDI</sequence>
<protein>
    <submittedName>
        <fullName evidence="2">C2H2-type domain-containing protein</fullName>
    </submittedName>
</protein>
<reference evidence="2" key="1">
    <citation type="submission" date="2016-11" db="UniProtKB">
        <authorList>
            <consortium name="WormBaseParasite"/>
        </authorList>
    </citation>
    <scope>IDENTIFICATION</scope>
    <source>
        <strain evidence="2">KR3021</strain>
    </source>
</reference>
<evidence type="ECO:0000313" key="2">
    <source>
        <dbReference type="WBParaSite" id="RSKR_0000158000.1"/>
    </source>
</evidence>
<dbReference type="Proteomes" id="UP000095286">
    <property type="component" value="Unplaced"/>
</dbReference>
<proteinExistence type="predicted"/>
<name>A0AC35TJW3_9BILA</name>
<dbReference type="WBParaSite" id="RSKR_0000158000.1">
    <property type="protein sequence ID" value="RSKR_0000158000.1"/>
    <property type="gene ID" value="RSKR_0000158000"/>
</dbReference>